<name>A0ABP9AMQ6_9MICO</name>
<evidence type="ECO:0000313" key="3">
    <source>
        <dbReference type="EMBL" id="GAA4783614.1"/>
    </source>
</evidence>
<evidence type="ECO:0000259" key="2">
    <source>
        <dbReference type="Pfam" id="PF12010"/>
    </source>
</evidence>
<protein>
    <submittedName>
        <fullName evidence="3">ABC transporter substrate-binding protein</fullName>
    </submittedName>
</protein>
<dbReference type="PROSITE" id="PS51257">
    <property type="entry name" value="PROKAR_LIPOPROTEIN"/>
    <property type="match status" value="1"/>
</dbReference>
<accession>A0ABP9AMQ6</accession>
<dbReference type="InterPro" id="IPR022627">
    <property type="entry name" value="DUF3502"/>
</dbReference>
<evidence type="ECO:0000313" key="4">
    <source>
        <dbReference type="Proteomes" id="UP001501645"/>
    </source>
</evidence>
<keyword evidence="4" id="KW-1185">Reference proteome</keyword>
<gene>
    <name evidence="3" type="ORF">GCM10023351_31280</name>
</gene>
<feature type="domain" description="DUF3502" evidence="2">
    <location>
        <begin position="456"/>
        <end position="518"/>
    </location>
</feature>
<keyword evidence="1" id="KW-0732">Signal</keyword>
<sequence>MRRTTIRAGAGLLAVGTAVGMLAGCTASGSGDAGDGGEPTEITMLVLGDKPTNGRLEAMLEKLNERLVEQANATLDLYYVEWADWQTQYNVQLLSGDTNVDLITTATDWLFAWENAEKGAFLPLSEEMLQEYAPETWAQVDADGHWDLTKLDDGQIYFIPEDNFTQWTNHGFFYRGDWATEAGFANGEITSFEDFTTYFAWIKENKPEAYPWDVAGASNGEAALTGYLQGHTDFVTLQGLSAGNYMPFQTSASDPETVTSWYMEGDELLEAAELAQEWNELGVWREDATNYDGDTREEFYAGLSGTDQHHTQTFIGQIVDNMEAKQPGSDPRFFYWGQENGNIYRDILTHGAMAVSATSSNPEKALEVYDLIRNDEEDYRLLNYGIEGTDYIVTDEGELDYPEGYDSSTDSLGSNFWAGRMDEYELPKVTDAENKQEIYDALDAVAEDYPYSTLRVNKDAIDPTLAAMGAVLSEYIPQLQYGKFDDPEAAIDEMRQKLLDAGYEDALASIQADLDAWSQQ</sequence>
<dbReference type="PANTHER" id="PTHR43649:SF17">
    <property type="entry name" value="ABC TRANSPORTER SOLUTE BINDING PROTEIN-SUGAR TRANSPORT"/>
    <property type="match status" value="1"/>
</dbReference>
<dbReference type="RefSeq" id="WP_345441282.1">
    <property type="nucleotide sequence ID" value="NZ_BAABKO010000006.1"/>
</dbReference>
<evidence type="ECO:0000256" key="1">
    <source>
        <dbReference type="SAM" id="SignalP"/>
    </source>
</evidence>
<dbReference type="InterPro" id="IPR006059">
    <property type="entry name" value="SBP"/>
</dbReference>
<reference evidence="4" key="1">
    <citation type="journal article" date="2019" name="Int. J. Syst. Evol. Microbiol.">
        <title>The Global Catalogue of Microorganisms (GCM) 10K type strain sequencing project: providing services to taxonomists for standard genome sequencing and annotation.</title>
        <authorList>
            <consortium name="The Broad Institute Genomics Platform"/>
            <consortium name="The Broad Institute Genome Sequencing Center for Infectious Disease"/>
            <person name="Wu L."/>
            <person name="Ma J."/>
        </authorList>
    </citation>
    <scope>NUCLEOTIDE SEQUENCE [LARGE SCALE GENOMIC DNA]</scope>
    <source>
        <strain evidence="4">JCM 18537</strain>
    </source>
</reference>
<organism evidence="3 4">
    <name type="scientific">Microbacterium gilvum</name>
    <dbReference type="NCBI Taxonomy" id="1336204"/>
    <lineage>
        <taxon>Bacteria</taxon>
        <taxon>Bacillati</taxon>
        <taxon>Actinomycetota</taxon>
        <taxon>Actinomycetes</taxon>
        <taxon>Micrococcales</taxon>
        <taxon>Microbacteriaceae</taxon>
        <taxon>Microbacterium</taxon>
    </lineage>
</organism>
<proteinExistence type="predicted"/>
<dbReference type="InterPro" id="IPR050490">
    <property type="entry name" value="Bact_solute-bd_prot1"/>
</dbReference>
<dbReference type="Pfam" id="PF01547">
    <property type="entry name" value="SBP_bac_1"/>
    <property type="match status" value="1"/>
</dbReference>
<dbReference type="Pfam" id="PF12010">
    <property type="entry name" value="DUF3502"/>
    <property type="match status" value="1"/>
</dbReference>
<dbReference type="PANTHER" id="PTHR43649">
    <property type="entry name" value="ARABINOSE-BINDING PROTEIN-RELATED"/>
    <property type="match status" value="1"/>
</dbReference>
<dbReference type="SUPFAM" id="SSF53850">
    <property type="entry name" value="Periplasmic binding protein-like II"/>
    <property type="match status" value="1"/>
</dbReference>
<feature type="signal peptide" evidence="1">
    <location>
        <begin position="1"/>
        <end position="23"/>
    </location>
</feature>
<comment type="caution">
    <text evidence="3">The sequence shown here is derived from an EMBL/GenBank/DDBJ whole genome shotgun (WGS) entry which is preliminary data.</text>
</comment>
<feature type="chain" id="PRO_5046025771" evidence="1">
    <location>
        <begin position="24"/>
        <end position="520"/>
    </location>
</feature>
<dbReference type="EMBL" id="BAABKO010000006">
    <property type="protein sequence ID" value="GAA4783614.1"/>
    <property type="molecule type" value="Genomic_DNA"/>
</dbReference>
<dbReference type="Gene3D" id="3.40.190.10">
    <property type="entry name" value="Periplasmic binding protein-like II"/>
    <property type="match status" value="2"/>
</dbReference>
<dbReference type="Proteomes" id="UP001501645">
    <property type="component" value="Unassembled WGS sequence"/>
</dbReference>